<dbReference type="CDD" id="cd23304">
    <property type="entry name" value="beta-trefoil_FGF1-like"/>
    <property type="match status" value="1"/>
</dbReference>
<reference evidence="4 5" key="1">
    <citation type="submission" date="2021-06" db="EMBL/GenBank/DDBJ databases">
        <authorList>
            <person name="Palmer J.M."/>
        </authorList>
    </citation>
    <scope>NUCLEOTIDE SEQUENCE [LARGE SCALE GENOMIC DNA]</scope>
    <source>
        <strain evidence="5">if_2019</strain>
        <tissue evidence="4">Muscle</tissue>
    </source>
</reference>
<dbReference type="PANTHER" id="PTHR11486">
    <property type="entry name" value="FIBROBLAST GROWTH FACTOR"/>
    <property type="match status" value="1"/>
</dbReference>
<evidence type="ECO:0000256" key="2">
    <source>
        <dbReference type="RuleBase" id="RU049442"/>
    </source>
</evidence>
<name>A0ABV0V4N5_9TELE</name>
<dbReference type="PRINTS" id="PR00263">
    <property type="entry name" value="HBGFFGF"/>
</dbReference>
<dbReference type="PRINTS" id="PR00262">
    <property type="entry name" value="IL1HBGF"/>
</dbReference>
<evidence type="ECO:0000256" key="3">
    <source>
        <dbReference type="SAM" id="MobiDB-lite"/>
    </source>
</evidence>
<evidence type="ECO:0000313" key="5">
    <source>
        <dbReference type="Proteomes" id="UP001482620"/>
    </source>
</evidence>
<proteinExistence type="inferred from homology"/>
<evidence type="ECO:0000313" key="4">
    <source>
        <dbReference type="EMBL" id="MEQ2251984.1"/>
    </source>
</evidence>
<dbReference type="SUPFAM" id="SSF50353">
    <property type="entry name" value="Cytokine"/>
    <property type="match status" value="1"/>
</dbReference>
<dbReference type="Pfam" id="PF00167">
    <property type="entry name" value="FGF"/>
    <property type="match status" value="1"/>
</dbReference>
<dbReference type="InterPro" id="IPR002209">
    <property type="entry name" value="Fibroblast_GF_fam"/>
</dbReference>
<evidence type="ECO:0000256" key="1">
    <source>
        <dbReference type="ARBA" id="ARBA00007936"/>
    </source>
</evidence>
<organism evidence="4 5">
    <name type="scientific">Ilyodon furcidens</name>
    <name type="common">goldbreast splitfin</name>
    <dbReference type="NCBI Taxonomy" id="33524"/>
    <lineage>
        <taxon>Eukaryota</taxon>
        <taxon>Metazoa</taxon>
        <taxon>Chordata</taxon>
        <taxon>Craniata</taxon>
        <taxon>Vertebrata</taxon>
        <taxon>Euteleostomi</taxon>
        <taxon>Actinopterygii</taxon>
        <taxon>Neopterygii</taxon>
        <taxon>Teleostei</taxon>
        <taxon>Neoteleostei</taxon>
        <taxon>Acanthomorphata</taxon>
        <taxon>Ovalentaria</taxon>
        <taxon>Atherinomorphae</taxon>
        <taxon>Cyprinodontiformes</taxon>
        <taxon>Goodeidae</taxon>
        <taxon>Ilyodon</taxon>
    </lineage>
</organism>
<dbReference type="InterPro" id="IPR008996">
    <property type="entry name" value="IL1/FGF"/>
</dbReference>
<dbReference type="SMART" id="SM00442">
    <property type="entry name" value="FGF"/>
    <property type="match status" value="1"/>
</dbReference>
<comment type="similarity">
    <text evidence="1 2">Belongs to the heparin-binding growth factors family.</text>
</comment>
<keyword evidence="5" id="KW-1185">Reference proteome</keyword>
<accession>A0ABV0V4N5</accession>
<protein>
    <recommendedName>
        <fullName evidence="2">Fibroblast growth factor</fullName>
        <shortName evidence="2">FGF</shortName>
    </recommendedName>
</protein>
<dbReference type="PROSITE" id="PS00247">
    <property type="entry name" value="HBGF_FGF"/>
    <property type="match status" value="1"/>
</dbReference>
<feature type="region of interest" description="Disordered" evidence="3">
    <location>
        <begin position="20"/>
        <end position="44"/>
    </location>
</feature>
<dbReference type="Proteomes" id="UP001482620">
    <property type="component" value="Unassembled WGS sequence"/>
</dbReference>
<gene>
    <name evidence="4" type="primary">FGF1</name>
    <name evidence="4" type="ORF">ILYODFUR_016845</name>
</gene>
<sequence length="204" mass="23140">MAGGAGSGRNRERACCQSRSFTNDTNIRPPQDTHHRPPVQTSPRVPWMMADGEVFAAEDRVMDAGPTLWDYRRPTRLYCMNGGYHLQILPDGTVQGQRDEQDVHAVLKLRAVDRGVVVIQGTAAERYLAMSAEGRLYASSTLTDECYFLEKLEENHYNTYQSQKYQDNSWYVGLKKNGRTKVGPRTHIGQKAVFFIPRQLDDSI</sequence>
<dbReference type="Gene3D" id="2.80.10.50">
    <property type="match status" value="1"/>
</dbReference>
<comment type="caution">
    <text evidence="4">The sequence shown here is derived from an EMBL/GenBank/DDBJ whole genome shotgun (WGS) entry which is preliminary data.</text>
</comment>
<dbReference type="EMBL" id="JAHRIQ010094236">
    <property type="protein sequence ID" value="MEQ2251984.1"/>
    <property type="molecule type" value="Genomic_DNA"/>
</dbReference>